<dbReference type="Proteomes" id="UP000499080">
    <property type="component" value="Unassembled WGS sequence"/>
</dbReference>
<organism evidence="1 2">
    <name type="scientific">Araneus ventricosus</name>
    <name type="common">Orbweaver spider</name>
    <name type="synonym">Epeira ventricosa</name>
    <dbReference type="NCBI Taxonomy" id="182803"/>
    <lineage>
        <taxon>Eukaryota</taxon>
        <taxon>Metazoa</taxon>
        <taxon>Ecdysozoa</taxon>
        <taxon>Arthropoda</taxon>
        <taxon>Chelicerata</taxon>
        <taxon>Arachnida</taxon>
        <taxon>Araneae</taxon>
        <taxon>Araneomorphae</taxon>
        <taxon>Entelegynae</taxon>
        <taxon>Araneoidea</taxon>
        <taxon>Araneidae</taxon>
        <taxon>Araneus</taxon>
    </lineage>
</organism>
<evidence type="ECO:0000313" key="1">
    <source>
        <dbReference type="EMBL" id="GBM21623.1"/>
    </source>
</evidence>
<name>A0A4Y2DXL7_ARAVE</name>
<sequence>MLPSKGGFNVRKALFFSLASFRVPLIFRPDFSPDGIPTATSHLAHFHRFLSIFLLAFQNIQFVCEVNGRLKKRGSPAAFFSKIIAWIFFLESLIYNSGIQPFLFEGPVVVPAIHFVDKLYILEREKEKWIQIYRNEQNGLWWLEFSLDRKIRGTLKEASGKNNALRRLKPGFEGRIN</sequence>
<reference evidence="1 2" key="1">
    <citation type="journal article" date="2019" name="Sci. Rep.">
        <title>Orb-weaving spider Araneus ventricosus genome elucidates the spidroin gene catalogue.</title>
        <authorList>
            <person name="Kono N."/>
            <person name="Nakamura H."/>
            <person name="Ohtoshi R."/>
            <person name="Moran D.A.P."/>
            <person name="Shinohara A."/>
            <person name="Yoshida Y."/>
            <person name="Fujiwara M."/>
            <person name="Mori M."/>
            <person name="Tomita M."/>
            <person name="Arakawa K."/>
        </authorList>
    </citation>
    <scope>NUCLEOTIDE SEQUENCE [LARGE SCALE GENOMIC DNA]</scope>
</reference>
<accession>A0A4Y2DXL7</accession>
<comment type="caution">
    <text evidence="1">The sequence shown here is derived from an EMBL/GenBank/DDBJ whole genome shotgun (WGS) entry which is preliminary data.</text>
</comment>
<keyword evidence="2" id="KW-1185">Reference proteome</keyword>
<dbReference type="AlphaFoldDB" id="A0A4Y2DXL7"/>
<dbReference type="EMBL" id="BGPR01091016">
    <property type="protein sequence ID" value="GBM21623.1"/>
    <property type="molecule type" value="Genomic_DNA"/>
</dbReference>
<proteinExistence type="predicted"/>
<gene>
    <name evidence="1" type="ORF">AVEN_86946_1</name>
</gene>
<evidence type="ECO:0000313" key="2">
    <source>
        <dbReference type="Proteomes" id="UP000499080"/>
    </source>
</evidence>
<protein>
    <submittedName>
        <fullName evidence="1">Uncharacterized protein</fullName>
    </submittedName>
</protein>